<dbReference type="EMBL" id="SWVK01000024">
    <property type="protein sequence ID" value="NFN36503.1"/>
    <property type="molecule type" value="Genomic_DNA"/>
</dbReference>
<dbReference type="Proteomes" id="UP000473681">
    <property type="component" value="Unassembled WGS sequence"/>
</dbReference>
<name>A0A0L9Y7C4_CLOBO</name>
<sequence length="142" mass="16297">MKRVYLASPFFNEKELDAVKAVEEILAEKGLHVFSPRLKDEENKRDDIGTRLWSIETFAEDIKHLHWCECVVVVYHGNYSDSGTAFEIGHAYATGKPIILVHFGENSNLMCHEAAHANINLEELKEYDFEKMLTSFYEGAML</sequence>
<dbReference type="SUPFAM" id="SSF52309">
    <property type="entry name" value="N-(deoxy)ribosyltransferase-like"/>
    <property type="match status" value="1"/>
</dbReference>
<protein>
    <submittedName>
        <fullName evidence="1">Nucleoside 2-deoxyribosyltransferase</fullName>
    </submittedName>
</protein>
<evidence type="ECO:0000313" key="2">
    <source>
        <dbReference type="EMBL" id="NFN36503.1"/>
    </source>
</evidence>
<dbReference type="Gene3D" id="3.40.50.450">
    <property type="match status" value="1"/>
</dbReference>
<keyword evidence="1" id="KW-0808">Transferase</keyword>
<evidence type="ECO:0000313" key="3">
    <source>
        <dbReference type="Proteomes" id="UP000473681"/>
    </source>
</evidence>
<accession>A0A0L9Y7C4</accession>
<dbReference type="Proteomes" id="UP000476820">
    <property type="component" value="Unassembled WGS sequence"/>
</dbReference>
<dbReference type="RefSeq" id="WP_053342403.1">
    <property type="nucleotide sequence ID" value="NZ_LFPA01000189.1"/>
</dbReference>
<dbReference type="Pfam" id="PF05014">
    <property type="entry name" value="Nuc_deoxyrib_tr"/>
    <property type="match status" value="1"/>
</dbReference>
<organism evidence="1 4">
    <name type="scientific">Clostridium botulinum</name>
    <dbReference type="NCBI Taxonomy" id="1491"/>
    <lineage>
        <taxon>Bacteria</taxon>
        <taxon>Bacillati</taxon>
        <taxon>Bacillota</taxon>
        <taxon>Clostridia</taxon>
        <taxon>Eubacteriales</taxon>
        <taxon>Clostridiaceae</taxon>
        <taxon>Clostridium</taxon>
    </lineage>
</organism>
<comment type="caution">
    <text evidence="1">The sequence shown here is derived from an EMBL/GenBank/DDBJ whole genome shotgun (WGS) entry which is preliminary data.</text>
</comment>
<dbReference type="EMBL" id="SWOV01000009">
    <property type="protein sequence ID" value="NFF87283.1"/>
    <property type="molecule type" value="Genomic_DNA"/>
</dbReference>
<evidence type="ECO:0000313" key="1">
    <source>
        <dbReference type="EMBL" id="NFF87283.1"/>
    </source>
</evidence>
<reference evidence="3 4" key="1">
    <citation type="submission" date="2019-04" db="EMBL/GenBank/DDBJ databases">
        <title>Genome sequencing of Clostridium botulinum Groups I-IV and Clostridium butyricum.</title>
        <authorList>
            <person name="Brunt J."/>
            <person name="Van Vliet A.H.M."/>
            <person name="Stringer S.C."/>
            <person name="Carter A.T."/>
            <person name="Peck M.W."/>
        </authorList>
    </citation>
    <scope>NUCLEOTIDE SEQUENCE [LARGE SCALE GENOMIC DNA]</scope>
    <source>
        <strain evidence="1 4">1605</strain>
        <strain evidence="2 3">CB-K-33E</strain>
    </source>
</reference>
<dbReference type="OrthoDB" id="397706at2"/>
<evidence type="ECO:0000313" key="4">
    <source>
        <dbReference type="Proteomes" id="UP000476820"/>
    </source>
</evidence>
<dbReference type="AlphaFoldDB" id="A0A0L9Y7C4"/>
<dbReference type="InterPro" id="IPR007710">
    <property type="entry name" value="Nucleoside_deoxyribTrfase"/>
</dbReference>
<gene>
    <name evidence="1" type="ORF">FC774_05270</name>
    <name evidence="2" type="ORF">FDB51_15580</name>
</gene>
<proteinExistence type="predicted"/>
<dbReference type="GO" id="GO:0016740">
    <property type="term" value="F:transferase activity"/>
    <property type="evidence" value="ECO:0007669"/>
    <property type="project" value="UniProtKB-KW"/>
</dbReference>